<dbReference type="GO" id="GO:0003677">
    <property type="term" value="F:DNA binding"/>
    <property type="evidence" value="ECO:0007669"/>
    <property type="project" value="UniProtKB-KW"/>
</dbReference>
<dbReference type="RefSeq" id="WP_168056529.1">
    <property type="nucleotide sequence ID" value="NZ_JAAOZT010000010.1"/>
</dbReference>
<dbReference type="Proteomes" id="UP000571084">
    <property type="component" value="Unassembled WGS sequence"/>
</dbReference>
<dbReference type="PANTHER" id="PTHR39515">
    <property type="entry name" value="CONSERVED PROTEIN"/>
    <property type="match status" value="1"/>
</dbReference>
<dbReference type="SUPFAM" id="SSF46785">
    <property type="entry name" value="Winged helix' DNA-binding domain"/>
    <property type="match status" value="1"/>
</dbReference>
<proteinExistence type="predicted"/>
<organism evidence="2 3">
    <name type="scientific">Glaciimonas immobilis</name>
    <dbReference type="NCBI Taxonomy" id="728004"/>
    <lineage>
        <taxon>Bacteria</taxon>
        <taxon>Pseudomonadati</taxon>
        <taxon>Pseudomonadota</taxon>
        <taxon>Betaproteobacteria</taxon>
        <taxon>Burkholderiales</taxon>
        <taxon>Oxalobacteraceae</taxon>
        <taxon>Glaciimonas</taxon>
    </lineage>
</organism>
<dbReference type="SMART" id="SM00347">
    <property type="entry name" value="HTH_MARR"/>
    <property type="match status" value="1"/>
</dbReference>
<protein>
    <submittedName>
        <fullName evidence="2">DNA-binding MarR family transcriptional regulator</fullName>
    </submittedName>
</protein>
<name>A0A840RRN2_9BURK</name>
<dbReference type="EMBL" id="JACHHQ010000003">
    <property type="protein sequence ID" value="MBB5199626.1"/>
    <property type="molecule type" value="Genomic_DNA"/>
</dbReference>
<feature type="domain" description="HTH marR-type" evidence="1">
    <location>
        <begin position="4"/>
        <end position="139"/>
    </location>
</feature>
<sequence>MDTVTEFSRLLGPLRRAVMKKAREAAALPDLPEAQIELLRVPAERGAMSPSEAAARLRIAPSTISNLVRAMQVADLIERIPSPADLRTVTLVPSASARDLLNRYDRTSAIAIKKAADHLDADQQLQFERAIPVLRALLTALELPEVLGILPTDTPDNSPDN</sequence>
<dbReference type="InterPro" id="IPR052526">
    <property type="entry name" value="HTH-type_Bedaq_tolerance"/>
</dbReference>
<dbReference type="Gene3D" id="1.10.10.10">
    <property type="entry name" value="Winged helix-like DNA-binding domain superfamily/Winged helix DNA-binding domain"/>
    <property type="match status" value="1"/>
</dbReference>
<dbReference type="Pfam" id="PF01047">
    <property type="entry name" value="MarR"/>
    <property type="match status" value="1"/>
</dbReference>
<dbReference type="PROSITE" id="PS50995">
    <property type="entry name" value="HTH_MARR_2"/>
    <property type="match status" value="1"/>
</dbReference>
<reference evidence="2 3" key="1">
    <citation type="submission" date="2020-08" db="EMBL/GenBank/DDBJ databases">
        <title>Genomic Encyclopedia of Type Strains, Phase IV (KMG-IV): sequencing the most valuable type-strain genomes for metagenomic binning, comparative biology and taxonomic classification.</title>
        <authorList>
            <person name="Goeker M."/>
        </authorList>
    </citation>
    <scope>NUCLEOTIDE SEQUENCE [LARGE SCALE GENOMIC DNA]</scope>
    <source>
        <strain evidence="2 3">DSM 23240</strain>
    </source>
</reference>
<dbReference type="PANTHER" id="PTHR39515:SF2">
    <property type="entry name" value="HTH-TYPE TRANSCRIPTIONAL REGULATOR RV0880"/>
    <property type="match status" value="1"/>
</dbReference>
<gene>
    <name evidence="2" type="ORF">HNR39_001458</name>
</gene>
<evidence type="ECO:0000313" key="3">
    <source>
        <dbReference type="Proteomes" id="UP000571084"/>
    </source>
</evidence>
<dbReference type="AlphaFoldDB" id="A0A840RRN2"/>
<dbReference type="InterPro" id="IPR036388">
    <property type="entry name" value="WH-like_DNA-bd_sf"/>
</dbReference>
<keyword evidence="2" id="KW-0238">DNA-binding</keyword>
<evidence type="ECO:0000313" key="2">
    <source>
        <dbReference type="EMBL" id="MBB5199626.1"/>
    </source>
</evidence>
<dbReference type="InterPro" id="IPR000835">
    <property type="entry name" value="HTH_MarR-typ"/>
</dbReference>
<accession>A0A840RRN2</accession>
<dbReference type="GO" id="GO:0003700">
    <property type="term" value="F:DNA-binding transcription factor activity"/>
    <property type="evidence" value="ECO:0007669"/>
    <property type="project" value="InterPro"/>
</dbReference>
<evidence type="ECO:0000259" key="1">
    <source>
        <dbReference type="PROSITE" id="PS50995"/>
    </source>
</evidence>
<comment type="caution">
    <text evidence="2">The sequence shown here is derived from an EMBL/GenBank/DDBJ whole genome shotgun (WGS) entry which is preliminary data.</text>
</comment>
<keyword evidence="3" id="KW-1185">Reference proteome</keyword>
<dbReference type="InterPro" id="IPR036390">
    <property type="entry name" value="WH_DNA-bd_sf"/>
</dbReference>